<proteinExistence type="predicted"/>
<sequence>MITSGFFNSINHDRVYNAEEMSNYFEGLVTNGIYEMIGGAFEVTAAETTEKLAVNVVTGRAMIDCRWIRSDSVLSITLDNSDLQLDRIDSIVIKLDLTNREMTVELVKGSLASNPEPPTLENTDTTKYLRVANIKVNHGATSLTQSDIADRRGTTDCPYVTTLGKGSGASFQKLQNSYDITKSQSKCNINIENYNKSTDILFVYLNGILLIEDIEFDVVGNGYNAYIQLKDSRTVEAGNNLAFVVLKSR</sequence>
<protein>
    <submittedName>
        <fullName evidence="1">Receptor Binding Protein</fullName>
    </submittedName>
</protein>
<evidence type="ECO:0000313" key="1">
    <source>
        <dbReference type="EMBL" id="DAE12299.1"/>
    </source>
</evidence>
<reference evidence="1" key="1">
    <citation type="journal article" date="2021" name="Proc. Natl. Acad. Sci. U.S.A.">
        <title>A Catalog of Tens of Thousands of Viruses from Human Metagenomes Reveals Hidden Associations with Chronic Diseases.</title>
        <authorList>
            <person name="Tisza M.J."/>
            <person name="Buck C.B."/>
        </authorList>
    </citation>
    <scope>NUCLEOTIDE SEQUENCE</scope>
    <source>
        <strain evidence="1">CtQYc56</strain>
    </source>
</reference>
<keyword evidence="1" id="KW-0675">Receptor</keyword>
<organism evidence="1">
    <name type="scientific">Myoviridae sp. ctQYc56</name>
    <dbReference type="NCBI Taxonomy" id="2825100"/>
    <lineage>
        <taxon>Viruses</taxon>
        <taxon>Duplodnaviria</taxon>
        <taxon>Heunggongvirae</taxon>
        <taxon>Uroviricota</taxon>
        <taxon>Caudoviricetes</taxon>
    </lineage>
</organism>
<accession>A0A8S5Q0M7</accession>
<dbReference type="EMBL" id="BK015547">
    <property type="protein sequence ID" value="DAE12299.1"/>
    <property type="molecule type" value="Genomic_DNA"/>
</dbReference>
<name>A0A8S5Q0M7_9CAUD</name>